<proteinExistence type="inferred from homology"/>
<comment type="similarity">
    <text evidence="8">Belongs to the cysteine-rich repeat secretory protein family. Plasmodesmata-located proteins (PDLD) subfamily.</text>
</comment>
<evidence type="ECO:0000256" key="8">
    <source>
        <dbReference type="ARBA" id="ARBA00038393"/>
    </source>
</evidence>
<gene>
    <name evidence="11" type="ORF">LVIROSA_LOCUS23232</name>
</gene>
<feature type="chain" id="PRO_5043672863" description="Gnk2-homologous domain-containing protein" evidence="9">
    <location>
        <begin position="29"/>
        <end position="141"/>
    </location>
</feature>
<feature type="domain" description="Gnk2-homologous" evidence="10">
    <location>
        <begin position="32"/>
        <end position="135"/>
    </location>
</feature>
<evidence type="ECO:0000256" key="7">
    <source>
        <dbReference type="ARBA" id="ARBA00024184"/>
    </source>
</evidence>
<evidence type="ECO:0000259" key="10">
    <source>
        <dbReference type="PROSITE" id="PS51473"/>
    </source>
</evidence>
<evidence type="ECO:0000313" key="11">
    <source>
        <dbReference type="EMBL" id="CAH1436883.1"/>
    </source>
</evidence>
<keyword evidence="6" id="KW-1015">Disulfide bond</keyword>
<dbReference type="PANTHER" id="PTHR32080:SF27">
    <property type="entry name" value="OS01G0548750 PROTEIN"/>
    <property type="match status" value="1"/>
</dbReference>
<accession>A0AAU9NG75</accession>
<reference evidence="11 12" key="1">
    <citation type="submission" date="2022-01" db="EMBL/GenBank/DDBJ databases">
        <authorList>
            <person name="Xiong W."/>
            <person name="Schranz E."/>
        </authorList>
    </citation>
    <scope>NUCLEOTIDE SEQUENCE [LARGE SCALE GENOMIC DNA]</scope>
</reference>
<evidence type="ECO:0000256" key="3">
    <source>
        <dbReference type="ARBA" id="ARBA00022729"/>
    </source>
</evidence>
<dbReference type="GO" id="GO:0009506">
    <property type="term" value="C:plasmodesma"/>
    <property type="evidence" value="ECO:0007669"/>
    <property type="project" value="UniProtKB-SubCell"/>
</dbReference>
<evidence type="ECO:0000256" key="1">
    <source>
        <dbReference type="ARBA" id="ARBA00004251"/>
    </source>
</evidence>
<dbReference type="InterPro" id="IPR051378">
    <property type="entry name" value="Cell2Cell_Antifungal"/>
</dbReference>
<dbReference type="Gene3D" id="3.30.430.20">
    <property type="entry name" value="Gnk2 domain, C-X8-C-X2-C motif"/>
    <property type="match status" value="1"/>
</dbReference>
<dbReference type="CDD" id="cd23509">
    <property type="entry name" value="Gnk2-like"/>
    <property type="match status" value="1"/>
</dbReference>
<organism evidence="11 12">
    <name type="scientific">Lactuca virosa</name>
    <dbReference type="NCBI Taxonomy" id="75947"/>
    <lineage>
        <taxon>Eukaryota</taxon>
        <taxon>Viridiplantae</taxon>
        <taxon>Streptophyta</taxon>
        <taxon>Embryophyta</taxon>
        <taxon>Tracheophyta</taxon>
        <taxon>Spermatophyta</taxon>
        <taxon>Magnoliopsida</taxon>
        <taxon>eudicotyledons</taxon>
        <taxon>Gunneridae</taxon>
        <taxon>Pentapetalae</taxon>
        <taxon>asterids</taxon>
        <taxon>campanulids</taxon>
        <taxon>Asterales</taxon>
        <taxon>Asteraceae</taxon>
        <taxon>Cichorioideae</taxon>
        <taxon>Cichorieae</taxon>
        <taxon>Lactucinae</taxon>
        <taxon>Lactuca</taxon>
    </lineage>
</organism>
<sequence length="141" mass="15858">MTRWCFYRWQMVVVAFMFMVFLTTPVTSQPQTNILITACSPANHTNLPNFYANLNSTFQDVRTQLSNNNTYFATAEQTRNSEAVYVMGQCRNYMSTRDCVACFDFADRSIRFCAGANGGRVVLDGCFLSFSVANASDSKGK</sequence>
<evidence type="ECO:0000256" key="6">
    <source>
        <dbReference type="ARBA" id="ARBA00023157"/>
    </source>
</evidence>
<evidence type="ECO:0000313" key="12">
    <source>
        <dbReference type="Proteomes" id="UP001157418"/>
    </source>
</evidence>
<protein>
    <recommendedName>
        <fullName evidence="10">Gnk2-homologous domain-containing protein</fullName>
    </recommendedName>
</protein>
<keyword evidence="2" id="KW-0945">Host-virus interaction</keyword>
<evidence type="ECO:0000256" key="2">
    <source>
        <dbReference type="ARBA" id="ARBA00022581"/>
    </source>
</evidence>
<dbReference type="AlphaFoldDB" id="A0AAU9NG75"/>
<comment type="subcellular location">
    <subcellularLocation>
        <location evidence="7">Cell junction</location>
        <location evidence="7">Plasmodesma</location>
    </subcellularLocation>
    <subcellularLocation>
        <location evidence="1">Cell membrane</location>
        <topology evidence="1">Single-pass type I membrane protein</topology>
    </subcellularLocation>
</comment>
<dbReference type="PANTHER" id="PTHR32080">
    <property type="entry name" value="ANTIFUNGAL PROTEIN GINKBILOBIN-2-LIKE"/>
    <property type="match status" value="1"/>
</dbReference>
<keyword evidence="3 9" id="KW-0732">Signal</keyword>
<dbReference type="Pfam" id="PF01657">
    <property type="entry name" value="Stress-antifung"/>
    <property type="match status" value="1"/>
</dbReference>
<dbReference type="InterPro" id="IPR002902">
    <property type="entry name" value="GNK2"/>
</dbReference>
<dbReference type="Proteomes" id="UP001157418">
    <property type="component" value="Unassembled WGS sequence"/>
</dbReference>
<keyword evidence="4" id="KW-0677">Repeat</keyword>
<dbReference type="GO" id="GO:0005886">
    <property type="term" value="C:plasma membrane"/>
    <property type="evidence" value="ECO:0007669"/>
    <property type="project" value="UniProtKB-SubCell"/>
</dbReference>
<keyword evidence="5" id="KW-0965">Cell junction</keyword>
<evidence type="ECO:0000256" key="4">
    <source>
        <dbReference type="ARBA" id="ARBA00022737"/>
    </source>
</evidence>
<evidence type="ECO:0000256" key="5">
    <source>
        <dbReference type="ARBA" id="ARBA00022949"/>
    </source>
</evidence>
<dbReference type="EMBL" id="CAKMRJ010004445">
    <property type="protein sequence ID" value="CAH1436883.1"/>
    <property type="molecule type" value="Genomic_DNA"/>
</dbReference>
<evidence type="ECO:0000256" key="9">
    <source>
        <dbReference type="SAM" id="SignalP"/>
    </source>
</evidence>
<dbReference type="PROSITE" id="PS51473">
    <property type="entry name" value="GNK2"/>
    <property type="match status" value="1"/>
</dbReference>
<name>A0AAU9NG75_9ASTR</name>
<keyword evidence="12" id="KW-1185">Reference proteome</keyword>
<dbReference type="InterPro" id="IPR038408">
    <property type="entry name" value="GNK2_sf"/>
</dbReference>
<comment type="caution">
    <text evidence="11">The sequence shown here is derived from an EMBL/GenBank/DDBJ whole genome shotgun (WGS) entry which is preliminary data.</text>
</comment>
<feature type="signal peptide" evidence="9">
    <location>
        <begin position="1"/>
        <end position="28"/>
    </location>
</feature>